<dbReference type="Proteomes" id="UP000799754">
    <property type="component" value="Unassembled WGS sequence"/>
</dbReference>
<evidence type="ECO:0000313" key="2">
    <source>
        <dbReference type="Proteomes" id="UP000799754"/>
    </source>
</evidence>
<name>A0ACB6RS28_9PLEO</name>
<proteinExistence type="predicted"/>
<comment type="caution">
    <text evidence="1">The sequence shown here is derived from an EMBL/GenBank/DDBJ whole genome shotgun (WGS) entry which is preliminary data.</text>
</comment>
<dbReference type="EMBL" id="MU006730">
    <property type="protein sequence ID" value="KAF2624603.1"/>
    <property type="molecule type" value="Genomic_DNA"/>
</dbReference>
<reference evidence="1" key="1">
    <citation type="journal article" date="2020" name="Stud. Mycol.">
        <title>101 Dothideomycetes genomes: a test case for predicting lifestyles and emergence of pathogens.</title>
        <authorList>
            <person name="Haridas S."/>
            <person name="Albert R."/>
            <person name="Binder M."/>
            <person name="Bloem J."/>
            <person name="Labutti K."/>
            <person name="Salamov A."/>
            <person name="Andreopoulos B."/>
            <person name="Baker S."/>
            <person name="Barry K."/>
            <person name="Bills G."/>
            <person name="Bluhm B."/>
            <person name="Cannon C."/>
            <person name="Castanera R."/>
            <person name="Culley D."/>
            <person name="Daum C."/>
            <person name="Ezra D."/>
            <person name="Gonzalez J."/>
            <person name="Henrissat B."/>
            <person name="Kuo A."/>
            <person name="Liang C."/>
            <person name="Lipzen A."/>
            <person name="Lutzoni F."/>
            <person name="Magnuson J."/>
            <person name="Mondo S."/>
            <person name="Nolan M."/>
            <person name="Ohm R."/>
            <person name="Pangilinan J."/>
            <person name="Park H.-J."/>
            <person name="Ramirez L."/>
            <person name="Alfaro M."/>
            <person name="Sun H."/>
            <person name="Tritt A."/>
            <person name="Yoshinaga Y."/>
            <person name="Zwiers L.-H."/>
            <person name="Turgeon B."/>
            <person name="Goodwin S."/>
            <person name="Spatafora J."/>
            <person name="Crous P."/>
            <person name="Grigoriev I."/>
        </authorList>
    </citation>
    <scope>NUCLEOTIDE SEQUENCE</scope>
    <source>
        <strain evidence="1">CBS 525.71</strain>
    </source>
</reference>
<accession>A0ACB6RS28</accession>
<gene>
    <name evidence="1" type="ORF">BU25DRAFT_450656</name>
</gene>
<keyword evidence="2" id="KW-1185">Reference proteome</keyword>
<organism evidence="1 2">
    <name type="scientific">Macroventuria anomochaeta</name>
    <dbReference type="NCBI Taxonomy" id="301207"/>
    <lineage>
        <taxon>Eukaryota</taxon>
        <taxon>Fungi</taxon>
        <taxon>Dikarya</taxon>
        <taxon>Ascomycota</taxon>
        <taxon>Pezizomycotina</taxon>
        <taxon>Dothideomycetes</taxon>
        <taxon>Pleosporomycetidae</taxon>
        <taxon>Pleosporales</taxon>
        <taxon>Pleosporineae</taxon>
        <taxon>Didymellaceae</taxon>
        <taxon>Macroventuria</taxon>
    </lineage>
</organism>
<sequence>MWIQETRGCLVGDILGAFERSDVTASPGQQQLDLHQRQNPPEARRKGLPGASSWAKWTIRATADHYTNFQHRGATLIKPLGKELSDDNARWKNKATSVHDAGHTCAGRLDPVSSDHHSERSERRPPASRECTCMGQGREVQVRFRKDKRWKDKQERKKTEDTETRDISFVPQTVGCKLVLNAHTYLLQGILPEAASIPITLILARKSERQQRLPVSTELANIPTRSDTANEGQGKSQKHVQTVCLQPENSAICCSIIDVSVLRGGKDARVRFD</sequence>
<evidence type="ECO:0000313" key="1">
    <source>
        <dbReference type="EMBL" id="KAF2624603.1"/>
    </source>
</evidence>
<protein>
    <submittedName>
        <fullName evidence="1">Uncharacterized protein</fullName>
    </submittedName>
</protein>